<feature type="compositionally biased region" description="Polar residues" evidence="1">
    <location>
        <begin position="55"/>
        <end position="72"/>
    </location>
</feature>
<protein>
    <recommendedName>
        <fullName evidence="5">Type IV pilus biogenesis protein PilP</fullName>
    </recommendedName>
</protein>
<accession>A0A4R2F1V9</accession>
<evidence type="ECO:0000256" key="2">
    <source>
        <dbReference type="SAM" id="SignalP"/>
    </source>
</evidence>
<feature type="region of interest" description="Disordered" evidence="1">
    <location>
        <begin position="55"/>
        <end position="85"/>
    </location>
</feature>
<dbReference type="Proteomes" id="UP000294832">
    <property type="component" value="Unassembled WGS sequence"/>
</dbReference>
<evidence type="ECO:0008006" key="5">
    <source>
        <dbReference type="Google" id="ProtNLM"/>
    </source>
</evidence>
<evidence type="ECO:0000313" key="4">
    <source>
        <dbReference type="Proteomes" id="UP000294832"/>
    </source>
</evidence>
<comment type="caution">
    <text evidence="3">The sequence shown here is derived from an EMBL/GenBank/DDBJ whole genome shotgun (WGS) entry which is preliminary data.</text>
</comment>
<name>A0A4R2F1V9_9GAMM</name>
<dbReference type="OrthoDB" id="4750212at2"/>
<reference evidence="3 4" key="1">
    <citation type="submission" date="2019-03" db="EMBL/GenBank/DDBJ databases">
        <title>Freshwater and sediment microbial communities from various areas in North America, analyzing microbe dynamics in response to fracking.</title>
        <authorList>
            <person name="Lamendella R."/>
        </authorList>
    </citation>
    <scope>NUCLEOTIDE SEQUENCE [LARGE SCALE GENOMIC DNA]</scope>
    <source>
        <strain evidence="3 4">74A</strain>
    </source>
</reference>
<proteinExistence type="predicted"/>
<organism evidence="3 4">
    <name type="scientific">Shewanella fodinae</name>
    <dbReference type="NCBI Taxonomy" id="552357"/>
    <lineage>
        <taxon>Bacteria</taxon>
        <taxon>Pseudomonadati</taxon>
        <taxon>Pseudomonadota</taxon>
        <taxon>Gammaproteobacteria</taxon>
        <taxon>Alteromonadales</taxon>
        <taxon>Shewanellaceae</taxon>
        <taxon>Shewanella</taxon>
    </lineage>
</organism>
<dbReference type="AlphaFoldDB" id="A0A4R2F1V9"/>
<keyword evidence="2" id="KW-0732">Signal</keyword>
<dbReference type="RefSeq" id="WP_133040472.1">
    <property type="nucleotide sequence ID" value="NZ_SLWF01000043.1"/>
</dbReference>
<evidence type="ECO:0000256" key="1">
    <source>
        <dbReference type="SAM" id="MobiDB-lite"/>
    </source>
</evidence>
<dbReference type="EMBL" id="SLWF01000043">
    <property type="protein sequence ID" value="TCN77993.1"/>
    <property type="molecule type" value="Genomic_DNA"/>
</dbReference>
<keyword evidence="4" id="KW-1185">Reference proteome</keyword>
<feature type="signal peptide" evidence="2">
    <location>
        <begin position="1"/>
        <end position="19"/>
    </location>
</feature>
<evidence type="ECO:0000313" key="3">
    <source>
        <dbReference type="EMBL" id="TCN77993.1"/>
    </source>
</evidence>
<sequence>MRYLCIAVVSCLLTFHTQAAIEQQLAHCTTIADNASRLQCYDQLAKASEHVAVSATETNANTSPNPALTSKLASAPSLTPPPKTSVKADAVAEFGAPRKEDNQALEQIRYPVTSAQKGLRGGYTVTLTNGQVWQQIGSESFRVKQGQTVVIEKAALGSFLMHVDGTNNSIRVKRLQ</sequence>
<gene>
    <name evidence="3" type="ORF">EDC91_1438</name>
</gene>
<feature type="chain" id="PRO_5020393595" description="Type IV pilus biogenesis protein PilP" evidence="2">
    <location>
        <begin position="20"/>
        <end position="176"/>
    </location>
</feature>